<accession>A0ABP3WW72</accession>
<dbReference type="InterPro" id="IPR011042">
    <property type="entry name" value="6-blade_b-propeller_TolB-like"/>
</dbReference>
<feature type="chain" id="PRO_5045627480" description="CBM11 domain-containing protein" evidence="2">
    <location>
        <begin position="24"/>
        <end position="461"/>
    </location>
</feature>
<keyword evidence="5" id="KW-1185">Reference proteome</keyword>
<evidence type="ECO:0000256" key="2">
    <source>
        <dbReference type="SAM" id="SignalP"/>
    </source>
</evidence>
<dbReference type="SUPFAM" id="SSF49785">
    <property type="entry name" value="Galactose-binding domain-like"/>
    <property type="match status" value="1"/>
</dbReference>
<dbReference type="Pfam" id="PF07676">
    <property type="entry name" value="PD40"/>
    <property type="match status" value="2"/>
</dbReference>
<proteinExistence type="inferred from homology"/>
<dbReference type="InterPro" id="IPR005087">
    <property type="entry name" value="CBM11"/>
</dbReference>
<evidence type="ECO:0000259" key="3">
    <source>
        <dbReference type="Pfam" id="PF03425"/>
    </source>
</evidence>
<protein>
    <recommendedName>
        <fullName evidence="3">CBM11 domain-containing protein</fullName>
    </recommendedName>
</protein>
<organism evidence="4 5">
    <name type="scientific">Aliiglaciecola litoralis</name>
    <dbReference type="NCBI Taxonomy" id="582857"/>
    <lineage>
        <taxon>Bacteria</taxon>
        <taxon>Pseudomonadati</taxon>
        <taxon>Pseudomonadota</taxon>
        <taxon>Gammaproteobacteria</taxon>
        <taxon>Alteromonadales</taxon>
        <taxon>Alteromonadaceae</taxon>
        <taxon>Aliiglaciecola</taxon>
    </lineage>
</organism>
<gene>
    <name evidence="4" type="ORF">GCM10009114_22750</name>
</gene>
<dbReference type="InterPro" id="IPR011659">
    <property type="entry name" value="WD40"/>
</dbReference>
<sequence>MLNYQKLLLILLLPLLFSAKIQADVVIDEFSNGPLGGGVFYSDSNGPAVNFLIDTPDALSISAVPGKMANDNLLSVSLPASVYAGVGHTLGAAQDWSQSPTITFWLYGNNSGNELSFNLVDRDSNGLTEVWISPFFDNFVGWKNIEIGLDNFARASFSNIGDGVLNTENIEEWSFYAETRDGGGVTPATYFLDDMKLVSTPANVFGISIVNLKTGDVIDIANPNDNPAFNPSFSNNSKKLAYDTYGEYTGIYIADLKSGNTYPLEGGLDGNDASWSPNGKHIVFDRYNRTEIVVVPSGGGSAQFVTYGFDAEWSNTSKKIVYSDAGALKTINIDGSSETLISSFGINPNWSPNGKQIAFSDGENLWVVDVDRKGNAVGSPYQVTFDGPDIYNQQPSWSNNSKSLVFHSNRTTNNSDFDIWQLNISSGEISRLAGSSNVGDFDPSYSKNGKLVAFGTNRNSN</sequence>
<evidence type="ECO:0000313" key="4">
    <source>
        <dbReference type="EMBL" id="GAA0857343.1"/>
    </source>
</evidence>
<dbReference type="SUPFAM" id="SSF82171">
    <property type="entry name" value="DPP6 N-terminal domain-like"/>
    <property type="match status" value="1"/>
</dbReference>
<dbReference type="Gene3D" id="2.60.120.430">
    <property type="entry name" value="Galactose-binding lectin"/>
    <property type="match status" value="1"/>
</dbReference>
<keyword evidence="2" id="KW-0732">Signal</keyword>
<comment type="similarity">
    <text evidence="1">Belongs to the TolB family.</text>
</comment>
<comment type="caution">
    <text evidence="4">The sequence shown here is derived from an EMBL/GenBank/DDBJ whole genome shotgun (WGS) entry which is preliminary data.</text>
</comment>
<evidence type="ECO:0000256" key="1">
    <source>
        <dbReference type="ARBA" id="ARBA00009820"/>
    </source>
</evidence>
<dbReference type="Proteomes" id="UP001500359">
    <property type="component" value="Unassembled WGS sequence"/>
</dbReference>
<dbReference type="EMBL" id="BAAAFD010000006">
    <property type="protein sequence ID" value="GAA0857343.1"/>
    <property type="molecule type" value="Genomic_DNA"/>
</dbReference>
<dbReference type="Pfam" id="PF03425">
    <property type="entry name" value="CBM_11"/>
    <property type="match status" value="1"/>
</dbReference>
<reference evidence="5" key="1">
    <citation type="journal article" date="2019" name="Int. J. Syst. Evol. Microbiol.">
        <title>The Global Catalogue of Microorganisms (GCM) 10K type strain sequencing project: providing services to taxonomists for standard genome sequencing and annotation.</title>
        <authorList>
            <consortium name="The Broad Institute Genomics Platform"/>
            <consortium name="The Broad Institute Genome Sequencing Center for Infectious Disease"/>
            <person name="Wu L."/>
            <person name="Ma J."/>
        </authorList>
    </citation>
    <scope>NUCLEOTIDE SEQUENCE [LARGE SCALE GENOMIC DNA]</scope>
    <source>
        <strain evidence="5">JCM 15896</strain>
    </source>
</reference>
<name>A0ABP3WW72_9ALTE</name>
<dbReference type="PANTHER" id="PTHR36842:SF1">
    <property type="entry name" value="PROTEIN TOLB"/>
    <property type="match status" value="1"/>
</dbReference>
<dbReference type="InterPro" id="IPR008979">
    <property type="entry name" value="Galactose-bd-like_sf"/>
</dbReference>
<dbReference type="Gene3D" id="2.120.10.30">
    <property type="entry name" value="TolB, C-terminal domain"/>
    <property type="match status" value="1"/>
</dbReference>
<feature type="signal peptide" evidence="2">
    <location>
        <begin position="1"/>
        <end position="23"/>
    </location>
</feature>
<dbReference type="RefSeq" id="WP_343860038.1">
    <property type="nucleotide sequence ID" value="NZ_BAAAFD010000006.1"/>
</dbReference>
<evidence type="ECO:0000313" key="5">
    <source>
        <dbReference type="Proteomes" id="UP001500359"/>
    </source>
</evidence>
<feature type="domain" description="CBM11" evidence="3">
    <location>
        <begin position="60"/>
        <end position="154"/>
    </location>
</feature>
<dbReference type="PANTHER" id="PTHR36842">
    <property type="entry name" value="PROTEIN TOLB HOMOLOG"/>
    <property type="match status" value="1"/>
</dbReference>